<evidence type="ECO:0000259" key="2">
    <source>
        <dbReference type="Pfam" id="PF21869"/>
    </source>
</evidence>
<accession>A0A921B1Y6</accession>
<reference evidence="4" key="1">
    <citation type="journal article" date="2021" name="PeerJ">
        <title>Extensive microbial diversity within the chicken gut microbiome revealed by metagenomics and culture.</title>
        <authorList>
            <person name="Gilroy R."/>
            <person name="Ravi A."/>
            <person name="Getino M."/>
            <person name="Pursley I."/>
            <person name="Horton D.L."/>
            <person name="Alikhan N.F."/>
            <person name="Baker D."/>
            <person name="Gharbi K."/>
            <person name="Hall N."/>
            <person name="Watson M."/>
            <person name="Adriaenssens E.M."/>
            <person name="Foster-Nyarko E."/>
            <person name="Jarju S."/>
            <person name="Secka A."/>
            <person name="Antonio M."/>
            <person name="Oren A."/>
            <person name="Chaudhuri R.R."/>
            <person name="La Ragione R."/>
            <person name="Hildebrand F."/>
            <person name="Pallen M.J."/>
        </authorList>
    </citation>
    <scope>NUCLEOTIDE SEQUENCE</scope>
    <source>
        <strain evidence="4">CHK173-2119</strain>
    </source>
</reference>
<dbReference type="Pfam" id="PF21869">
    <property type="entry name" value="Dit-like_CBM2"/>
    <property type="match status" value="1"/>
</dbReference>
<dbReference type="NCBIfam" id="TIGR01633">
    <property type="entry name" value="phi3626_gp14_N"/>
    <property type="match status" value="1"/>
</dbReference>
<dbReference type="Gene3D" id="2.60.120.860">
    <property type="match status" value="1"/>
</dbReference>
<feature type="domain" description="Siphovirus-type tail component C-terminal" evidence="3">
    <location>
        <begin position="434"/>
        <end position="505"/>
    </location>
</feature>
<evidence type="ECO:0000313" key="5">
    <source>
        <dbReference type="Proteomes" id="UP000774947"/>
    </source>
</evidence>
<dbReference type="InterPro" id="IPR054738">
    <property type="entry name" value="Siphovirus-type_tail_C"/>
</dbReference>
<evidence type="ECO:0000313" key="4">
    <source>
        <dbReference type="EMBL" id="HJE14617.1"/>
    </source>
</evidence>
<dbReference type="AlphaFoldDB" id="A0A921B1Y6"/>
<feature type="domain" description="Distal tail component second carbohydrate binding" evidence="2">
    <location>
        <begin position="196"/>
        <end position="429"/>
    </location>
</feature>
<dbReference type="Pfam" id="PF22768">
    <property type="entry name" value="SPP1_Dit"/>
    <property type="match status" value="1"/>
</dbReference>
<dbReference type="Proteomes" id="UP000774947">
    <property type="component" value="Unassembled WGS sequence"/>
</dbReference>
<dbReference type="InterPro" id="IPR006520">
    <property type="entry name" value="Dit_BPSPP_N"/>
</dbReference>
<dbReference type="EMBL" id="DYXY01000016">
    <property type="protein sequence ID" value="HJE14617.1"/>
    <property type="molecule type" value="Genomic_DNA"/>
</dbReference>
<organism evidence="4 5">
    <name type="scientific">Lapidilactobacillus dextrinicus</name>
    <dbReference type="NCBI Taxonomy" id="51664"/>
    <lineage>
        <taxon>Bacteria</taxon>
        <taxon>Bacillati</taxon>
        <taxon>Bacillota</taxon>
        <taxon>Bacilli</taxon>
        <taxon>Lactobacillales</taxon>
        <taxon>Lactobacillaceae</taxon>
        <taxon>Lapidilactobacillus</taxon>
    </lineage>
</organism>
<gene>
    <name evidence="4" type="ORF">K8W17_00865</name>
</gene>
<protein>
    <submittedName>
        <fullName evidence="4">Phage tail family protein</fullName>
    </submittedName>
</protein>
<name>A0A921B1Y6_9LACO</name>
<dbReference type="InterPro" id="IPR008841">
    <property type="entry name" value="Siphovirus-type_tail_N"/>
</dbReference>
<comment type="caution">
    <text evidence="4">The sequence shown here is derived from an EMBL/GenBank/DDBJ whole genome shotgun (WGS) entry which is preliminary data.</text>
</comment>
<reference evidence="4" key="2">
    <citation type="submission" date="2021-09" db="EMBL/GenBank/DDBJ databases">
        <authorList>
            <person name="Gilroy R."/>
        </authorList>
    </citation>
    <scope>NUCLEOTIDE SEQUENCE</scope>
    <source>
        <strain evidence="4">CHK173-2119</strain>
    </source>
</reference>
<sequence>MSQEPLTDGVTVTFNGVDLTKWLRISDVARNLGQNRQSQLVPIGRSPGKRFDYSKVSESTITIKGDANYDLVTMRRELASVLMTSEPQKLVISDEPDKYYMGIVEGQVLLTEEQFHAEATIVFTVPSGVTYSENISTASLNDSGQIAIDNRGSCSTWPVITATMKGENGLVGLVNDKGGVLQFGDAEEVDTVTKQKSEHALRIGYDSEPSDVVYNNVATSYPYYNGDTSKPNKQQGSFGYGIDPAAGSGAIPTFVNGSSGYWCGPSAYLPIKSNSAGKNTGNFIMKTRFYFATSKDQQGRLEIVLQSGNDMAFSCVIRDSSRSVDQLIVEFWVKGQNILQKSLDRKKFSNGMFRELKITKEGAKVTFQLAAVTDIKSGNTSVIRDAVIKNWTLSDANIAIDGFGFWCMRWQDTHHVIMDVTDTQFDWVNVPYIVDIPNYYQAGDVVTVDTGQRKVYVNGVLDNNLQRVGNDWDSFKLLPGLNIIEPVASSWAEMYDCTVTYREAWL</sequence>
<feature type="domain" description="Siphovirus-type tail component RIFT-related" evidence="1">
    <location>
        <begin position="41"/>
        <end position="124"/>
    </location>
</feature>
<dbReference type="Pfam" id="PF05709">
    <property type="entry name" value="Sipho_tail"/>
    <property type="match status" value="1"/>
</dbReference>
<evidence type="ECO:0000259" key="3">
    <source>
        <dbReference type="Pfam" id="PF22768"/>
    </source>
</evidence>
<dbReference type="InterPro" id="IPR054064">
    <property type="entry name" value="Dit-like_CBM2"/>
</dbReference>
<proteinExistence type="predicted"/>
<dbReference type="Gene3D" id="2.40.30.200">
    <property type="match status" value="1"/>
</dbReference>
<evidence type="ECO:0000259" key="1">
    <source>
        <dbReference type="Pfam" id="PF05709"/>
    </source>
</evidence>